<evidence type="ECO:0000313" key="8">
    <source>
        <dbReference type="Proteomes" id="UP001479436"/>
    </source>
</evidence>
<keyword evidence="8" id="KW-1185">Reference proteome</keyword>
<dbReference type="PANTHER" id="PTHR30468:SF1">
    <property type="entry name" value="ALPHA-KETOGLUTARATE-DEPENDENT SULFONATE DIOXYGENASE"/>
    <property type="match status" value="1"/>
</dbReference>
<dbReference type="InterPro" id="IPR003819">
    <property type="entry name" value="TauD/TfdA-like"/>
</dbReference>
<feature type="non-terminal residue" evidence="7">
    <location>
        <position position="1"/>
    </location>
</feature>
<evidence type="ECO:0000256" key="3">
    <source>
        <dbReference type="ARBA" id="ARBA00022964"/>
    </source>
</evidence>
<proteinExistence type="inferred from homology"/>
<keyword evidence="3" id="KW-0223">Dioxygenase</keyword>
<accession>A0ABR2WCT4</accession>
<dbReference type="PANTHER" id="PTHR30468">
    <property type="entry name" value="ALPHA-KETOGLUTARATE-DEPENDENT SULFONATE DIOXYGENASE"/>
    <property type="match status" value="1"/>
</dbReference>
<dbReference type="Pfam" id="PF02668">
    <property type="entry name" value="TauD"/>
    <property type="match status" value="1"/>
</dbReference>
<evidence type="ECO:0000256" key="4">
    <source>
        <dbReference type="ARBA" id="ARBA00023002"/>
    </source>
</evidence>
<keyword evidence="2" id="KW-0479">Metal-binding</keyword>
<reference evidence="7 8" key="1">
    <citation type="submission" date="2023-04" db="EMBL/GenBank/DDBJ databases">
        <title>Genome of Basidiobolus ranarum AG-B5.</title>
        <authorList>
            <person name="Stajich J.E."/>
            <person name="Carter-House D."/>
            <person name="Gryganskyi A."/>
        </authorList>
    </citation>
    <scope>NUCLEOTIDE SEQUENCE [LARGE SCALE GENOMIC DNA]</scope>
    <source>
        <strain evidence="7 8">AG-B5</strain>
    </source>
</reference>
<dbReference type="InterPro" id="IPR042098">
    <property type="entry name" value="TauD-like_sf"/>
</dbReference>
<evidence type="ECO:0000256" key="1">
    <source>
        <dbReference type="ARBA" id="ARBA00005896"/>
    </source>
</evidence>
<keyword evidence="4" id="KW-0560">Oxidoreductase</keyword>
<dbReference type="EMBL" id="JASJQH010004626">
    <property type="protein sequence ID" value="KAK9754274.1"/>
    <property type="molecule type" value="Genomic_DNA"/>
</dbReference>
<keyword evidence="5" id="KW-0408">Iron</keyword>
<sequence>DLLALAAERGVVFFREQEFSQEDEVAFGRRLGELHIHPYIPTPDSHPEIVIPSGAGRTSSYIDGLYRKG</sequence>
<dbReference type="SUPFAM" id="SSF51197">
    <property type="entry name" value="Clavaminate synthase-like"/>
    <property type="match status" value="1"/>
</dbReference>
<dbReference type="InterPro" id="IPR051323">
    <property type="entry name" value="AtsK-like"/>
</dbReference>
<name>A0ABR2WCT4_9FUNG</name>
<evidence type="ECO:0000256" key="2">
    <source>
        <dbReference type="ARBA" id="ARBA00022723"/>
    </source>
</evidence>
<gene>
    <name evidence="7" type="ORF">K7432_017902</name>
</gene>
<evidence type="ECO:0000256" key="5">
    <source>
        <dbReference type="ARBA" id="ARBA00023004"/>
    </source>
</evidence>
<feature type="domain" description="TauD/TfdA-like" evidence="6">
    <location>
        <begin position="2"/>
        <end position="53"/>
    </location>
</feature>
<dbReference type="Gene3D" id="3.60.130.10">
    <property type="entry name" value="Clavaminate synthase-like"/>
    <property type="match status" value="1"/>
</dbReference>
<comment type="caution">
    <text evidence="7">The sequence shown here is derived from an EMBL/GenBank/DDBJ whole genome shotgun (WGS) entry which is preliminary data.</text>
</comment>
<evidence type="ECO:0000313" key="7">
    <source>
        <dbReference type="EMBL" id="KAK9754274.1"/>
    </source>
</evidence>
<organism evidence="7 8">
    <name type="scientific">Basidiobolus ranarum</name>
    <dbReference type="NCBI Taxonomy" id="34480"/>
    <lineage>
        <taxon>Eukaryota</taxon>
        <taxon>Fungi</taxon>
        <taxon>Fungi incertae sedis</taxon>
        <taxon>Zoopagomycota</taxon>
        <taxon>Entomophthoromycotina</taxon>
        <taxon>Basidiobolomycetes</taxon>
        <taxon>Basidiobolales</taxon>
        <taxon>Basidiobolaceae</taxon>
        <taxon>Basidiobolus</taxon>
    </lineage>
</organism>
<comment type="similarity">
    <text evidence="1">Belongs to the TfdA dioxygenase family.</text>
</comment>
<dbReference type="Proteomes" id="UP001479436">
    <property type="component" value="Unassembled WGS sequence"/>
</dbReference>
<protein>
    <recommendedName>
        <fullName evidence="6">TauD/TfdA-like domain-containing protein</fullName>
    </recommendedName>
</protein>
<evidence type="ECO:0000259" key="6">
    <source>
        <dbReference type="Pfam" id="PF02668"/>
    </source>
</evidence>